<protein>
    <submittedName>
        <fullName evidence="2">Uncharacterized protein</fullName>
    </submittedName>
</protein>
<feature type="region of interest" description="Disordered" evidence="1">
    <location>
        <begin position="1"/>
        <end position="24"/>
    </location>
</feature>
<comment type="caution">
    <text evidence="2">The sequence shown here is derived from an EMBL/GenBank/DDBJ whole genome shotgun (WGS) entry which is preliminary data.</text>
</comment>
<dbReference type="Proteomes" id="UP001455088">
    <property type="component" value="Unassembled WGS sequence"/>
</dbReference>
<dbReference type="EMBL" id="JBBYHY010000008">
    <property type="protein sequence ID" value="MEL3954957.1"/>
    <property type="molecule type" value="Genomic_DNA"/>
</dbReference>
<reference evidence="2 3" key="1">
    <citation type="submission" date="2024-04" db="EMBL/GenBank/DDBJ databases">
        <title>Bacterial endophytes with biocontrol capabilities against important plant pathogens.</title>
        <authorList>
            <person name="Alayande K.A."/>
        </authorList>
    </citation>
    <scope>NUCLEOTIDE SEQUENCE [LARGE SCALE GENOMIC DNA]</scope>
    <source>
        <strain evidence="2 3">KV22</strain>
    </source>
</reference>
<evidence type="ECO:0000313" key="3">
    <source>
        <dbReference type="Proteomes" id="UP001455088"/>
    </source>
</evidence>
<name>A0ABU9JQ43_9GAMM</name>
<accession>A0ABU9JQ43</accession>
<evidence type="ECO:0000313" key="2">
    <source>
        <dbReference type="EMBL" id="MEL3954957.1"/>
    </source>
</evidence>
<gene>
    <name evidence="2" type="ORF">AAE039_15465</name>
</gene>
<keyword evidence="3" id="KW-1185">Reference proteome</keyword>
<sequence length="74" mass="8651">MNTLSYNPDVSDHPDFDEPNTTESRRKHVRFWLRCLADRGEQPDARIHVALDRYVDGSYDLHALSQAVIKPYLH</sequence>
<dbReference type="RefSeq" id="WP_141650981.1">
    <property type="nucleotide sequence ID" value="NZ_JBBYHY010000008.1"/>
</dbReference>
<proteinExistence type="predicted"/>
<organism evidence="2 3">
    <name type="scientific">Stenotrophomonas bentonitica</name>
    <dbReference type="NCBI Taxonomy" id="1450134"/>
    <lineage>
        <taxon>Bacteria</taxon>
        <taxon>Pseudomonadati</taxon>
        <taxon>Pseudomonadota</taxon>
        <taxon>Gammaproteobacteria</taxon>
        <taxon>Lysobacterales</taxon>
        <taxon>Lysobacteraceae</taxon>
        <taxon>Stenotrophomonas</taxon>
    </lineage>
</organism>
<evidence type="ECO:0000256" key="1">
    <source>
        <dbReference type="SAM" id="MobiDB-lite"/>
    </source>
</evidence>